<dbReference type="InterPro" id="IPR020449">
    <property type="entry name" value="Tscrpt_reg_AraC-type_HTH"/>
</dbReference>
<organism evidence="5 6">
    <name type="scientific">Dyella koreensis</name>
    <dbReference type="NCBI Taxonomy" id="311235"/>
    <lineage>
        <taxon>Bacteria</taxon>
        <taxon>Pseudomonadati</taxon>
        <taxon>Pseudomonadota</taxon>
        <taxon>Gammaproteobacteria</taxon>
        <taxon>Lysobacterales</taxon>
        <taxon>Rhodanobacteraceae</taxon>
        <taxon>Dyella</taxon>
    </lineage>
</organism>
<sequence length="267" mass="29973">MKRHEIFQRIESAAGPALIAFVFDEASAEEPMPAAESDWHRHLRGQFFYVEKGLLTLRTSEGAMMLPPHRVGWLPPGVLHTVRKIEATNGWGVFVAPEAACGLPSHTCVLGANDLMRALVHRASTWVMQDDLDEEQERVLSVLMDEMRRAPQEPLHLNMPTDRRLQRIALAVLEHPDDVRTLEDWADWAGLSPRTVTRLFRSETGNSFAQWRQQARLTRALERLAGGEAVASVADALGYASVSAFVAMFRRSFGQSPGRYFARQMVA</sequence>
<dbReference type="SUPFAM" id="SSF46689">
    <property type="entry name" value="Homeodomain-like"/>
    <property type="match status" value="1"/>
</dbReference>
<evidence type="ECO:0000313" key="6">
    <source>
        <dbReference type="Proteomes" id="UP001620408"/>
    </source>
</evidence>
<evidence type="ECO:0000256" key="3">
    <source>
        <dbReference type="ARBA" id="ARBA00023163"/>
    </source>
</evidence>
<accession>A0ABW8K1F4</accession>
<dbReference type="PROSITE" id="PS00041">
    <property type="entry name" value="HTH_ARAC_FAMILY_1"/>
    <property type="match status" value="1"/>
</dbReference>
<dbReference type="InterPro" id="IPR018060">
    <property type="entry name" value="HTH_AraC"/>
</dbReference>
<feature type="domain" description="HTH araC/xylS-type" evidence="4">
    <location>
        <begin position="166"/>
        <end position="263"/>
    </location>
</feature>
<dbReference type="Gene3D" id="1.10.10.60">
    <property type="entry name" value="Homeodomain-like"/>
    <property type="match status" value="1"/>
</dbReference>
<dbReference type="PRINTS" id="PR00032">
    <property type="entry name" value="HTHARAC"/>
</dbReference>
<dbReference type="Gene3D" id="2.60.120.10">
    <property type="entry name" value="Jelly Rolls"/>
    <property type="match status" value="1"/>
</dbReference>
<dbReference type="SMART" id="SM00342">
    <property type="entry name" value="HTH_ARAC"/>
    <property type="match status" value="1"/>
</dbReference>
<dbReference type="SUPFAM" id="SSF51182">
    <property type="entry name" value="RmlC-like cupins"/>
    <property type="match status" value="1"/>
</dbReference>
<dbReference type="Pfam" id="PF12833">
    <property type="entry name" value="HTH_18"/>
    <property type="match status" value="1"/>
</dbReference>
<dbReference type="RefSeq" id="WP_379987402.1">
    <property type="nucleotide sequence ID" value="NZ_JADIKD010000004.1"/>
</dbReference>
<dbReference type="InterPro" id="IPR011051">
    <property type="entry name" value="RmlC_Cupin_sf"/>
</dbReference>
<dbReference type="InterPro" id="IPR009057">
    <property type="entry name" value="Homeodomain-like_sf"/>
</dbReference>
<evidence type="ECO:0000259" key="4">
    <source>
        <dbReference type="PROSITE" id="PS01124"/>
    </source>
</evidence>
<proteinExistence type="predicted"/>
<gene>
    <name evidence="5" type="ORF">ISS97_00120</name>
</gene>
<keyword evidence="3" id="KW-0804">Transcription</keyword>
<dbReference type="CDD" id="cd06124">
    <property type="entry name" value="cupin_NimR-like_N"/>
    <property type="match status" value="1"/>
</dbReference>
<protein>
    <submittedName>
        <fullName evidence="5">Helix-turn-helix transcriptional regulator</fullName>
    </submittedName>
</protein>
<evidence type="ECO:0000313" key="5">
    <source>
        <dbReference type="EMBL" id="MFK2915648.1"/>
    </source>
</evidence>
<keyword evidence="2" id="KW-0238">DNA-binding</keyword>
<keyword evidence="6" id="KW-1185">Reference proteome</keyword>
<dbReference type="PANTHER" id="PTHR11019:SF159">
    <property type="entry name" value="TRANSCRIPTIONAL REGULATOR-RELATED"/>
    <property type="match status" value="1"/>
</dbReference>
<dbReference type="PROSITE" id="PS01124">
    <property type="entry name" value="HTH_ARAC_FAMILY_2"/>
    <property type="match status" value="1"/>
</dbReference>
<dbReference type="Proteomes" id="UP001620408">
    <property type="component" value="Unassembled WGS sequence"/>
</dbReference>
<dbReference type="PANTHER" id="PTHR11019">
    <property type="entry name" value="HTH-TYPE TRANSCRIPTIONAL REGULATOR NIMR"/>
    <property type="match status" value="1"/>
</dbReference>
<evidence type="ECO:0000256" key="2">
    <source>
        <dbReference type="ARBA" id="ARBA00023125"/>
    </source>
</evidence>
<dbReference type="InterPro" id="IPR014710">
    <property type="entry name" value="RmlC-like_jellyroll"/>
</dbReference>
<reference evidence="5 6" key="1">
    <citation type="submission" date="2020-10" db="EMBL/GenBank/DDBJ databases">
        <title>Phylogeny of dyella-like bacteria.</title>
        <authorList>
            <person name="Fu J."/>
        </authorList>
    </citation>
    <scope>NUCLEOTIDE SEQUENCE [LARGE SCALE GENOMIC DNA]</scope>
    <source>
        <strain evidence="5 6">BB4</strain>
    </source>
</reference>
<evidence type="ECO:0000256" key="1">
    <source>
        <dbReference type="ARBA" id="ARBA00023015"/>
    </source>
</evidence>
<dbReference type="InterPro" id="IPR018062">
    <property type="entry name" value="HTH_AraC-typ_CS"/>
</dbReference>
<keyword evidence="1" id="KW-0805">Transcription regulation</keyword>
<dbReference type="EMBL" id="JADIKD010000004">
    <property type="protein sequence ID" value="MFK2915648.1"/>
    <property type="molecule type" value="Genomic_DNA"/>
</dbReference>
<comment type="caution">
    <text evidence="5">The sequence shown here is derived from an EMBL/GenBank/DDBJ whole genome shotgun (WGS) entry which is preliminary data.</text>
</comment>
<name>A0ABW8K1F4_9GAMM</name>